<comment type="caution">
    <text evidence="3">The sequence shown here is derived from an EMBL/GenBank/DDBJ whole genome shotgun (WGS) entry which is preliminary data.</text>
</comment>
<feature type="region of interest" description="Disordered" evidence="2">
    <location>
        <begin position="1"/>
        <end position="36"/>
    </location>
</feature>
<gene>
    <name evidence="3" type="ORF">FD35_GL000660</name>
</gene>
<feature type="coiled-coil region" evidence="1">
    <location>
        <begin position="64"/>
        <end position="98"/>
    </location>
</feature>
<evidence type="ECO:0000313" key="3">
    <source>
        <dbReference type="EMBL" id="KRL54074.1"/>
    </source>
</evidence>
<evidence type="ECO:0000313" key="4">
    <source>
        <dbReference type="Proteomes" id="UP000051999"/>
    </source>
</evidence>
<protein>
    <submittedName>
        <fullName evidence="3">Uncharacterized protein</fullName>
    </submittedName>
</protein>
<dbReference type="AlphaFoldDB" id="A0A0R1RH31"/>
<feature type="coiled-coil region" evidence="1">
    <location>
        <begin position="156"/>
        <end position="190"/>
    </location>
</feature>
<dbReference type="RefSeq" id="WP_017263041.1">
    <property type="nucleotide sequence ID" value="NZ_AUAW01000010.1"/>
</dbReference>
<keyword evidence="1" id="KW-0175">Coiled coil</keyword>
<feature type="compositionally biased region" description="Low complexity" evidence="2">
    <location>
        <begin position="25"/>
        <end position="36"/>
    </location>
</feature>
<dbReference type="Proteomes" id="UP000051999">
    <property type="component" value="Unassembled WGS sequence"/>
</dbReference>
<dbReference type="PATRIC" id="fig|1114972.6.peg.660"/>
<evidence type="ECO:0000256" key="1">
    <source>
        <dbReference type="SAM" id="Coils"/>
    </source>
</evidence>
<keyword evidence="4" id="KW-1185">Reference proteome</keyword>
<organism evidence="3 4">
    <name type="scientific">Furfurilactobacillus rossiae DSM 15814</name>
    <dbReference type="NCBI Taxonomy" id="1114972"/>
    <lineage>
        <taxon>Bacteria</taxon>
        <taxon>Bacillati</taxon>
        <taxon>Bacillota</taxon>
        <taxon>Bacilli</taxon>
        <taxon>Lactobacillales</taxon>
        <taxon>Lactobacillaceae</taxon>
        <taxon>Furfurilactobacillus</taxon>
    </lineage>
</organism>
<sequence length="656" mass="75024">MKLFGGKRQTTASAHRHVLPSKTKVSNSAASQQSVAATKTVIHTTAQLRDGQDDKQDVVTDEINRDDARSLEVAIEERQQLEQQVDQLNEQYGTARGHLRSKLLTEKDLLRSQSRRVNRLYEVASEQRKDHFEMFGKLQAKRTALLAQIKQNDAHRQELQQSCEKHDRTLRMLQAQLATVKKERQSLSDQEHALIGAINTQSNLTDMMSVINDKRQQITAINAQDHDLKLTLSGLNTSAAQEQATIDKLHHQIQLAAQQDADNQQIINLKHQVEVLTTQLSDKHKQLSKDDEKLGELRSQKNVLSQSFDELADRMKFYFNSTKVIDTYNFDPKRHYVLYSNTLLPLGQLNGEFSLQRIDQLFDNTRTKYDILTTDFNRELGSIWATYQSQGILRHAHDLINPYLAMQHDGRHQAHQTDVVLPLDQAQEWQVEEGTREQPEKIKSKTGSQVVTLQYRTDQSLSSVMYYQDKQLYKMAIYDAQNVLLATQYADPHDATKAASEIYYRPDHSVALEKVYFPDHVVVQSTEDAKIVEHAFDTEASFYEWWLISHALTRSQDSLIIGTEAPFFKQLLNDCARKFELVPLISSTADVSLIEAIIADDSPINNVLVSNEQVHQSLLKRLNRDMHIQVVDPTGMVAPKPKEKKVKTRIYIPKVG</sequence>
<accession>A0A0R1RH31</accession>
<proteinExistence type="predicted"/>
<dbReference type="eggNOG" id="COG1196">
    <property type="taxonomic scope" value="Bacteria"/>
</dbReference>
<name>A0A0R1RH31_9LACO</name>
<evidence type="ECO:0000256" key="2">
    <source>
        <dbReference type="SAM" id="MobiDB-lite"/>
    </source>
</evidence>
<dbReference type="EMBL" id="AZFF01000011">
    <property type="protein sequence ID" value="KRL54074.1"/>
    <property type="molecule type" value="Genomic_DNA"/>
</dbReference>
<reference evidence="3 4" key="1">
    <citation type="journal article" date="2015" name="Genome Announc.">
        <title>Expanding the biotechnology potential of lactobacilli through comparative genomics of 213 strains and associated genera.</title>
        <authorList>
            <person name="Sun Z."/>
            <person name="Harris H.M."/>
            <person name="McCann A."/>
            <person name="Guo C."/>
            <person name="Argimon S."/>
            <person name="Zhang W."/>
            <person name="Yang X."/>
            <person name="Jeffery I.B."/>
            <person name="Cooney J.C."/>
            <person name="Kagawa T.F."/>
            <person name="Liu W."/>
            <person name="Song Y."/>
            <person name="Salvetti E."/>
            <person name="Wrobel A."/>
            <person name="Rasinkangas P."/>
            <person name="Parkhill J."/>
            <person name="Rea M.C."/>
            <person name="O'Sullivan O."/>
            <person name="Ritari J."/>
            <person name="Douillard F.P."/>
            <person name="Paul Ross R."/>
            <person name="Yang R."/>
            <person name="Briner A.E."/>
            <person name="Felis G.E."/>
            <person name="de Vos W.M."/>
            <person name="Barrangou R."/>
            <person name="Klaenhammer T.R."/>
            <person name="Caufield P.W."/>
            <person name="Cui Y."/>
            <person name="Zhang H."/>
            <person name="O'Toole P.W."/>
        </authorList>
    </citation>
    <scope>NUCLEOTIDE SEQUENCE [LARGE SCALE GENOMIC DNA]</scope>
    <source>
        <strain evidence="3 4">DSM 15814</strain>
    </source>
</reference>
<dbReference type="OrthoDB" id="2259104at2"/>
<dbReference type="STRING" id="1114972.FD35_GL000660"/>